<keyword evidence="6" id="KW-1185">Reference proteome</keyword>
<feature type="compositionally biased region" description="Low complexity" evidence="3">
    <location>
        <begin position="170"/>
        <end position="191"/>
    </location>
</feature>
<dbReference type="RefSeq" id="XP_033401378.1">
    <property type="nucleotide sequence ID" value="XM_033545577.1"/>
</dbReference>
<dbReference type="InterPro" id="IPR000504">
    <property type="entry name" value="RRM_dom"/>
</dbReference>
<dbReference type="AlphaFoldDB" id="A0A6A6BNL1"/>
<dbReference type="GO" id="GO:0005634">
    <property type="term" value="C:nucleus"/>
    <property type="evidence" value="ECO:0007669"/>
    <property type="project" value="TreeGrafter"/>
</dbReference>
<feature type="domain" description="RRM" evidence="4">
    <location>
        <begin position="72"/>
        <end position="150"/>
    </location>
</feature>
<dbReference type="Gene3D" id="3.30.70.330">
    <property type="match status" value="1"/>
</dbReference>
<feature type="compositionally biased region" description="Low complexity" evidence="3">
    <location>
        <begin position="28"/>
        <end position="67"/>
    </location>
</feature>
<name>A0A6A6BNL1_9PEZI</name>
<accession>A0A6A6BNL1</accession>
<feature type="compositionally biased region" description="Low complexity" evidence="3">
    <location>
        <begin position="223"/>
        <end position="236"/>
    </location>
</feature>
<gene>
    <name evidence="5" type="ORF">K452DRAFT_349138</name>
</gene>
<dbReference type="Proteomes" id="UP000799438">
    <property type="component" value="Unassembled WGS sequence"/>
</dbReference>
<dbReference type="GeneID" id="54303085"/>
<dbReference type="SMART" id="SM01218">
    <property type="entry name" value="FoP_duplication"/>
    <property type="match status" value="1"/>
</dbReference>
<dbReference type="PROSITE" id="PS50102">
    <property type="entry name" value="RRM"/>
    <property type="match status" value="1"/>
</dbReference>
<organism evidence="5 6">
    <name type="scientific">Aplosporella prunicola CBS 121167</name>
    <dbReference type="NCBI Taxonomy" id="1176127"/>
    <lineage>
        <taxon>Eukaryota</taxon>
        <taxon>Fungi</taxon>
        <taxon>Dikarya</taxon>
        <taxon>Ascomycota</taxon>
        <taxon>Pezizomycotina</taxon>
        <taxon>Dothideomycetes</taxon>
        <taxon>Dothideomycetes incertae sedis</taxon>
        <taxon>Botryosphaeriales</taxon>
        <taxon>Aplosporellaceae</taxon>
        <taxon>Aplosporella</taxon>
    </lineage>
</organism>
<evidence type="ECO:0000256" key="1">
    <source>
        <dbReference type="ARBA" id="ARBA00022884"/>
    </source>
</evidence>
<dbReference type="Pfam" id="PF00076">
    <property type="entry name" value="RRM_1"/>
    <property type="match status" value="1"/>
</dbReference>
<evidence type="ECO:0000259" key="4">
    <source>
        <dbReference type="PROSITE" id="PS50102"/>
    </source>
</evidence>
<feature type="region of interest" description="Disordered" evidence="3">
    <location>
        <begin position="1"/>
        <end position="74"/>
    </location>
</feature>
<dbReference type="InterPro" id="IPR012677">
    <property type="entry name" value="Nucleotide-bd_a/b_plait_sf"/>
</dbReference>
<dbReference type="PANTHER" id="PTHR19965">
    <property type="entry name" value="RNA AND EXPORT FACTOR BINDING PROTEIN"/>
    <property type="match status" value="1"/>
</dbReference>
<sequence length="260" mass="26776">MTDKLNQSLDEILKDRRQTARRGRATRRPAPGKAALAAPAPVGGVKKNTKAPKAAAKAAIPTGPAAKNHGDSKIQVSNLPHDVTEPQIKEYFSKSVAPVKKVLLAYGPNGQSRGVATVIFSKADAAAQAAANHNGLKVDNRPMRVEVLLGASDIPAPAPAKPLNERIQQTKPTAKAQPKPATATKAAAGKAGKTKRVRGKAAGGRPKPKTAEELDAEMADYFDGGANAGPADGDTAMTTNGGAVQQASNGGDTGMEDEVM</sequence>
<evidence type="ECO:0000313" key="6">
    <source>
        <dbReference type="Proteomes" id="UP000799438"/>
    </source>
</evidence>
<dbReference type="InterPro" id="IPR035979">
    <property type="entry name" value="RBD_domain_sf"/>
</dbReference>
<reference evidence="5" key="1">
    <citation type="journal article" date="2020" name="Stud. Mycol.">
        <title>101 Dothideomycetes genomes: a test case for predicting lifestyles and emergence of pathogens.</title>
        <authorList>
            <person name="Haridas S."/>
            <person name="Albert R."/>
            <person name="Binder M."/>
            <person name="Bloem J."/>
            <person name="Labutti K."/>
            <person name="Salamov A."/>
            <person name="Andreopoulos B."/>
            <person name="Baker S."/>
            <person name="Barry K."/>
            <person name="Bills G."/>
            <person name="Bluhm B."/>
            <person name="Cannon C."/>
            <person name="Castanera R."/>
            <person name="Culley D."/>
            <person name="Daum C."/>
            <person name="Ezra D."/>
            <person name="Gonzalez J."/>
            <person name="Henrissat B."/>
            <person name="Kuo A."/>
            <person name="Liang C."/>
            <person name="Lipzen A."/>
            <person name="Lutzoni F."/>
            <person name="Magnuson J."/>
            <person name="Mondo S."/>
            <person name="Nolan M."/>
            <person name="Ohm R."/>
            <person name="Pangilinan J."/>
            <person name="Park H.-J."/>
            <person name="Ramirez L."/>
            <person name="Alfaro M."/>
            <person name="Sun H."/>
            <person name="Tritt A."/>
            <person name="Yoshinaga Y."/>
            <person name="Zwiers L.-H."/>
            <person name="Turgeon B."/>
            <person name="Goodwin S."/>
            <person name="Spatafora J."/>
            <person name="Crous P."/>
            <person name="Grigoriev I."/>
        </authorList>
    </citation>
    <scope>NUCLEOTIDE SEQUENCE</scope>
    <source>
        <strain evidence="5">CBS 121167</strain>
    </source>
</reference>
<feature type="region of interest" description="Disordered" evidence="3">
    <location>
        <begin position="170"/>
        <end position="260"/>
    </location>
</feature>
<dbReference type="SMART" id="SM00360">
    <property type="entry name" value="RRM"/>
    <property type="match status" value="1"/>
</dbReference>
<dbReference type="InterPro" id="IPR051229">
    <property type="entry name" value="ALYREF_mRNA_export"/>
</dbReference>
<feature type="compositionally biased region" description="Polar residues" evidence="3">
    <location>
        <begin position="237"/>
        <end position="250"/>
    </location>
</feature>
<protein>
    <recommendedName>
        <fullName evidence="4">RRM domain-containing protein</fullName>
    </recommendedName>
</protein>
<evidence type="ECO:0000256" key="3">
    <source>
        <dbReference type="SAM" id="MobiDB-lite"/>
    </source>
</evidence>
<dbReference type="SUPFAM" id="SSF54928">
    <property type="entry name" value="RNA-binding domain, RBD"/>
    <property type="match status" value="1"/>
</dbReference>
<dbReference type="PANTHER" id="PTHR19965:SF35">
    <property type="entry name" value="RNA ANNEALING PROTEIN YRA1"/>
    <property type="match status" value="1"/>
</dbReference>
<dbReference type="OrthoDB" id="346839at2759"/>
<keyword evidence="1 2" id="KW-0694">RNA-binding</keyword>
<dbReference type="GO" id="GO:0003729">
    <property type="term" value="F:mRNA binding"/>
    <property type="evidence" value="ECO:0007669"/>
    <property type="project" value="TreeGrafter"/>
</dbReference>
<dbReference type="InterPro" id="IPR025715">
    <property type="entry name" value="FoP_C"/>
</dbReference>
<evidence type="ECO:0000313" key="5">
    <source>
        <dbReference type="EMBL" id="KAF2145666.1"/>
    </source>
</evidence>
<proteinExistence type="predicted"/>
<dbReference type="EMBL" id="ML995477">
    <property type="protein sequence ID" value="KAF2145666.1"/>
    <property type="molecule type" value="Genomic_DNA"/>
</dbReference>
<evidence type="ECO:0000256" key="2">
    <source>
        <dbReference type="PROSITE-ProRule" id="PRU00176"/>
    </source>
</evidence>